<dbReference type="EMBL" id="LK022880">
    <property type="protein sequence ID" value="VTZ67059.1"/>
    <property type="molecule type" value="Genomic_DNA"/>
</dbReference>
<dbReference type="EMBL" id="LT608155">
    <property type="protein sequence ID" value="SCL97941.1"/>
    <property type="molecule type" value="Genomic_DNA"/>
</dbReference>
<proteinExistence type="predicted"/>
<sequence length="245" mass="29620">MRKKNMKKLCYLDSKGALYSDGIKKYDQGEHTWAKDYVPNYNLVENCNELQNILNKEEETYESIKREMDTLVKRKDLLNWNICNNTKRLSMKRSEKKLKIETKNKLEIRLKELKSKTKMYKFEYDTLEAEVSKMEEELEKKMDLKSEIEAKFNRCLDKKDEYLKDITKERIGAFKERKKRQIQLRKLLLIIKQENNKNYNIDYLKKYEKNLMDEITSYRNYKTFETKAAMDLIKAHTPNDPKIGY</sequence>
<dbReference type="Proteomes" id="UP000071118">
    <property type="component" value="Chromosome 3"/>
</dbReference>
<feature type="coiled-coil region" evidence="1">
    <location>
        <begin position="47"/>
        <end position="154"/>
    </location>
</feature>
<gene>
    <name evidence="3" type="ORF">PCHAS_0314100</name>
    <name evidence="2" type="ORF">PCHCB_000042700</name>
</gene>
<reference evidence="3 4" key="1">
    <citation type="journal article" date="2014" name="BMC Biol.">
        <title>A comprehensive evaluation of rodent malaria parasite genomes and gene expression.</title>
        <authorList>
            <person name="Otto T.D."/>
            <person name="Bohme U."/>
            <person name="Jackson A.P."/>
            <person name="Hunt M."/>
            <person name="Franke-Fayard B."/>
            <person name="Hoeijmakers W.A."/>
            <person name="Religa A.A."/>
            <person name="Robertson L."/>
            <person name="Sanders M."/>
            <person name="Ogun S.A."/>
            <person name="Cunningham D."/>
            <person name="Erhart A."/>
            <person name="Billker O."/>
            <person name="Khan S.M."/>
            <person name="Stunnenberg H.G."/>
            <person name="Langhorne J."/>
            <person name="Holder A.A."/>
            <person name="Waters A.P."/>
            <person name="Newbold C.I."/>
            <person name="Pain A."/>
            <person name="Berriman M."/>
            <person name="Janse C.J."/>
        </authorList>
    </citation>
    <scope>NUCLEOTIDE SEQUENCE [LARGE SCALE GENOMIC DNA]</scope>
    <source>
        <strain evidence="3 4">AS</strain>
    </source>
</reference>
<protein>
    <submittedName>
        <fullName evidence="2">Uncharacterized protein</fullName>
    </submittedName>
</protein>
<evidence type="ECO:0000256" key="1">
    <source>
        <dbReference type="SAM" id="Coils"/>
    </source>
</evidence>
<dbReference type="RefSeq" id="XP_744273.1">
    <property type="nucleotide sequence ID" value="XM_739180.1"/>
</dbReference>
<evidence type="ECO:0000313" key="4">
    <source>
        <dbReference type="Proteomes" id="UP000071118"/>
    </source>
</evidence>
<reference evidence="3" key="2">
    <citation type="submission" date="2014-05" db="EMBL/GenBank/DDBJ databases">
        <authorList>
            <person name="Aslett M.A."/>
            <person name="De Silva N."/>
        </authorList>
    </citation>
    <scope>NUCLEOTIDE SEQUENCE</scope>
    <source>
        <strain evidence="3">AS</strain>
    </source>
</reference>
<reference evidence="2 5" key="3">
    <citation type="submission" date="2016-08" db="EMBL/GenBank/DDBJ databases">
        <authorList>
            <consortium name="Pathogen Informatics"/>
        </authorList>
    </citation>
    <scope>NUCLEOTIDE SEQUENCE [LARGE SCALE GENOMIC DNA]</scope>
    <source>
        <strain evidence="3">AS</strain>
        <strain evidence="2 5">CB</strain>
    </source>
</reference>
<name>A0A077TJ00_PLACU</name>
<dbReference type="KEGG" id="pcb:PCHAS_0314100"/>
<keyword evidence="4" id="KW-1185">Reference proteome</keyword>
<evidence type="ECO:0000313" key="3">
    <source>
        <dbReference type="EMBL" id="VTZ67059.1"/>
    </source>
</evidence>
<evidence type="ECO:0000313" key="5">
    <source>
        <dbReference type="Proteomes" id="UP000195489"/>
    </source>
</evidence>
<organism evidence="2 5">
    <name type="scientific">Plasmodium chabaudi chabaudi</name>
    <dbReference type="NCBI Taxonomy" id="31271"/>
    <lineage>
        <taxon>Eukaryota</taxon>
        <taxon>Sar</taxon>
        <taxon>Alveolata</taxon>
        <taxon>Apicomplexa</taxon>
        <taxon>Aconoidasida</taxon>
        <taxon>Haemosporida</taxon>
        <taxon>Plasmodiidae</taxon>
        <taxon>Plasmodium</taxon>
        <taxon>Plasmodium (Vinckeia)</taxon>
    </lineage>
</organism>
<dbReference type="VEuPathDB" id="PlasmoDB:PCHAS_0314100"/>
<dbReference type="AlphaFoldDB" id="A0A077TJ00"/>
<dbReference type="GeneID" id="3497387"/>
<accession>A0A077TJ00</accession>
<evidence type="ECO:0000313" key="2">
    <source>
        <dbReference type="EMBL" id="SCL97941.1"/>
    </source>
</evidence>
<keyword evidence="1" id="KW-0175">Coiled coil</keyword>
<dbReference type="Proteomes" id="UP000195489">
    <property type="component" value="Chromosome 3"/>
</dbReference>
<dbReference type="OrthoDB" id="386295at2759"/>